<proteinExistence type="predicted"/>
<dbReference type="EMBL" id="CP018024">
    <property type="protein sequence ID" value="APD88739.1"/>
    <property type="molecule type" value="Genomic_DNA"/>
</dbReference>
<keyword evidence="1" id="KW-0812">Transmembrane</keyword>
<keyword evidence="1" id="KW-0472">Membrane</keyword>
<reference evidence="2 3" key="1">
    <citation type="submission" date="2016-11" db="EMBL/GenBank/DDBJ databases">
        <title>Networking in microbes: conjugative elements and plasmids in the genus Alteromonas.</title>
        <authorList>
            <person name="Lopez-Perez M."/>
            <person name="Ramon-Marco N."/>
            <person name="Rodriguez-Valera F."/>
        </authorList>
    </citation>
    <scope>NUCLEOTIDE SEQUENCE [LARGE SCALE GENOMIC DNA]</scope>
    <source>
        <strain evidence="2 3">CP48</strain>
    </source>
</reference>
<keyword evidence="1" id="KW-1133">Transmembrane helix</keyword>
<protein>
    <submittedName>
        <fullName evidence="2">Peptidase</fullName>
    </submittedName>
</protein>
<organism evidence="2 3">
    <name type="scientific">Alteromonas mediterranea</name>
    <dbReference type="NCBI Taxonomy" id="314275"/>
    <lineage>
        <taxon>Bacteria</taxon>
        <taxon>Pseudomonadati</taxon>
        <taxon>Pseudomonadota</taxon>
        <taxon>Gammaproteobacteria</taxon>
        <taxon>Alteromonadales</taxon>
        <taxon>Alteromonadaceae</taxon>
        <taxon>Alteromonas/Salinimonas group</taxon>
        <taxon>Alteromonas</taxon>
    </lineage>
</organism>
<dbReference type="Proteomes" id="UP000182101">
    <property type="component" value="Chromosome"/>
</dbReference>
<gene>
    <name evidence="2" type="ORF">BM524_02330</name>
</gene>
<sequence>MMKFMRKAHNYLGLILFVQIGLWFLSGLVMALLPIDEVRGNHLKNSITTSWHKAAFSPSDILSEHSSSASLSLTYRVNTSQSSLDAIPVYYVVDGDNAYRYSALTGERLNALQEKAVRKAATKQYAGDGDIVEAQRLDELPQEVQNLSAPLWQVSFNDELNTRFYIDPNTGSVSRVRTDTWRLFDFMWMLHIMDYKDRSNFNTPWLIAFSGSAFLFTLTGVALLYKRFKPKKKKR</sequence>
<dbReference type="AlphaFoldDB" id="A0AAC9J7A2"/>
<feature type="transmembrane region" description="Helical" evidence="1">
    <location>
        <begin position="205"/>
        <end position="225"/>
    </location>
</feature>
<evidence type="ECO:0000256" key="1">
    <source>
        <dbReference type="SAM" id="Phobius"/>
    </source>
</evidence>
<name>A0AAC9J7A2_9ALTE</name>
<accession>A0AAC9J7A2</accession>
<evidence type="ECO:0000313" key="2">
    <source>
        <dbReference type="EMBL" id="APD88739.1"/>
    </source>
</evidence>
<evidence type="ECO:0000313" key="3">
    <source>
        <dbReference type="Proteomes" id="UP000182101"/>
    </source>
</evidence>